<evidence type="ECO:0000313" key="6">
    <source>
        <dbReference type="Proteomes" id="UP000681967"/>
    </source>
</evidence>
<dbReference type="EMBL" id="CAJOBH010067801">
    <property type="protein sequence ID" value="CAF4457006.1"/>
    <property type="molecule type" value="Genomic_DNA"/>
</dbReference>
<dbReference type="Proteomes" id="UP000681720">
    <property type="component" value="Unassembled WGS sequence"/>
</dbReference>
<protein>
    <submittedName>
        <fullName evidence="1">Uncharacterized protein</fullName>
    </submittedName>
</protein>
<sequence>LSSASSNSPFEQYSSKLPASVRGALNHTAGSI</sequence>
<dbReference type="EMBL" id="CAJOBI010137289">
    <property type="protein sequence ID" value="CAF4751567.1"/>
    <property type="molecule type" value="Genomic_DNA"/>
</dbReference>
<organism evidence="1 6">
    <name type="scientific">Rotaria magnacalcarata</name>
    <dbReference type="NCBI Taxonomy" id="392030"/>
    <lineage>
        <taxon>Eukaryota</taxon>
        <taxon>Metazoa</taxon>
        <taxon>Spiralia</taxon>
        <taxon>Gnathifera</taxon>
        <taxon>Rotifera</taxon>
        <taxon>Eurotatoria</taxon>
        <taxon>Bdelloidea</taxon>
        <taxon>Philodinida</taxon>
        <taxon>Philodinidae</taxon>
        <taxon>Rotaria</taxon>
    </lineage>
</organism>
<evidence type="ECO:0000313" key="1">
    <source>
        <dbReference type="EMBL" id="CAF4457006.1"/>
    </source>
</evidence>
<reference evidence="1" key="1">
    <citation type="submission" date="2021-02" db="EMBL/GenBank/DDBJ databases">
        <authorList>
            <person name="Nowell W R."/>
        </authorList>
    </citation>
    <scope>NUCLEOTIDE SEQUENCE</scope>
</reference>
<dbReference type="EMBL" id="CAJOBH010139036">
    <property type="protein sequence ID" value="CAF4795942.1"/>
    <property type="molecule type" value="Genomic_DNA"/>
</dbReference>
<dbReference type="EMBL" id="CAJOBJ010177259">
    <property type="protein sequence ID" value="CAF4905131.1"/>
    <property type="molecule type" value="Genomic_DNA"/>
</dbReference>
<evidence type="ECO:0000313" key="4">
    <source>
        <dbReference type="EMBL" id="CAF4795942.1"/>
    </source>
</evidence>
<name>A0A8S2WRR8_9BILA</name>
<feature type="non-terminal residue" evidence="1">
    <location>
        <position position="1"/>
    </location>
</feature>
<evidence type="ECO:0000313" key="2">
    <source>
        <dbReference type="EMBL" id="CAF4553552.1"/>
    </source>
</evidence>
<dbReference type="Proteomes" id="UP000681967">
    <property type="component" value="Unassembled WGS sequence"/>
</dbReference>
<proteinExistence type="predicted"/>
<dbReference type="EMBL" id="CAJOBJ010093459">
    <property type="protein sequence ID" value="CAF4553552.1"/>
    <property type="molecule type" value="Genomic_DNA"/>
</dbReference>
<dbReference type="Proteomes" id="UP000676336">
    <property type="component" value="Unassembled WGS sequence"/>
</dbReference>
<comment type="caution">
    <text evidence="1">The sequence shown here is derived from an EMBL/GenBank/DDBJ whole genome shotgun (WGS) entry which is preliminary data.</text>
</comment>
<gene>
    <name evidence="1" type="ORF">BYL167_LOCUS34018</name>
    <name evidence="4" type="ORF">BYL167_LOCUS47931</name>
    <name evidence="2" type="ORF">GIL414_LOCUS36940</name>
    <name evidence="5" type="ORF">GIL414_LOCUS52036</name>
    <name evidence="3" type="ORF">SMN809_LOCUS45150</name>
</gene>
<accession>A0A8S2WRR8</accession>
<evidence type="ECO:0000313" key="5">
    <source>
        <dbReference type="EMBL" id="CAF4905131.1"/>
    </source>
</evidence>
<evidence type="ECO:0000313" key="3">
    <source>
        <dbReference type="EMBL" id="CAF4751567.1"/>
    </source>
</evidence>
<dbReference type="AlphaFoldDB" id="A0A8S2WRR8"/>